<sequence length="91" mass="10901">RMEADDVTIREQNFHSQVREYIICFLLFAVLYIVSYFIVTRYRRKTGKCVFEILVSGRHLRQVTEVLTFNFDPKKILNVFSPFLSCVVYLR</sequence>
<dbReference type="GO" id="GO:0007165">
    <property type="term" value="P:signal transduction"/>
    <property type="evidence" value="ECO:0007669"/>
    <property type="project" value="TreeGrafter"/>
</dbReference>
<dbReference type="GO" id="GO:0005886">
    <property type="term" value="C:plasma membrane"/>
    <property type="evidence" value="ECO:0007669"/>
    <property type="project" value="TreeGrafter"/>
</dbReference>
<evidence type="ECO:0008006" key="4">
    <source>
        <dbReference type="Google" id="ProtNLM"/>
    </source>
</evidence>
<keyword evidence="1" id="KW-0472">Membrane</keyword>
<dbReference type="PANTHER" id="PTHR12625:SF1">
    <property type="entry name" value="LIMB REGION 1 PROTEIN HOMOLOG"/>
    <property type="match status" value="1"/>
</dbReference>
<accession>A0A3Q2XY66</accession>
<dbReference type="GeneTree" id="ENSGT00950000185351"/>
<dbReference type="PANTHER" id="PTHR12625">
    <property type="entry name" value="LIPOCALIN-1 INTERACTING MEMBRANE RECEPTOR LIMR"/>
    <property type="match status" value="1"/>
</dbReference>
<evidence type="ECO:0000313" key="2">
    <source>
        <dbReference type="Ensembl" id="ENSHCOP00000009382.1"/>
    </source>
</evidence>
<dbReference type="AlphaFoldDB" id="A0A3Q2XY66"/>
<dbReference type="InterPro" id="IPR008075">
    <property type="entry name" value="LIMR"/>
</dbReference>
<evidence type="ECO:0000313" key="3">
    <source>
        <dbReference type="Proteomes" id="UP000264820"/>
    </source>
</evidence>
<proteinExistence type="predicted"/>
<dbReference type="Ensembl" id="ENSHCOT00000015569.1">
    <property type="protein sequence ID" value="ENSHCOP00000009382.1"/>
    <property type="gene ID" value="ENSHCOG00000011797.1"/>
</dbReference>
<dbReference type="GO" id="GO:0004888">
    <property type="term" value="F:transmembrane signaling receptor activity"/>
    <property type="evidence" value="ECO:0007669"/>
    <property type="project" value="TreeGrafter"/>
</dbReference>
<keyword evidence="1" id="KW-1133">Transmembrane helix</keyword>
<protein>
    <recommendedName>
        <fullName evidence="4">Limb development membrane protein 1</fullName>
    </recommendedName>
</protein>
<reference evidence="2" key="1">
    <citation type="submission" date="2025-08" db="UniProtKB">
        <authorList>
            <consortium name="Ensembl"/>
        </authorList>
    </citation>
    <scope>IDENTIFICATION</scope>
</reference>
<dbReference type="Proteomes" id="UP000264820">
    <property type="component" value="Unplaced"/>
</dbReference>
<organism evidence="2 3">
    <name type="scientific">Hippocampus comes</name>
    <name type="common">Tiger tail seahorse</name>
    <dbReference type="NCBI Taxonomy" id="109280"/>
    <lineage>
        <taxon>Eukaryota</taxon>
        <taxon>Metazoa</taxon>
        <taxon>Chordata</taxon>
        <taxon>Craniata</taxon>
        <taxon>Vertebrata</taxon>
        <taxon>Euteleostomi</taxon>
        <taxon>Actinopterygii</taxon>
        <taxon>Neopterygii</taxon>
        <taxon>Teleostei</taxon>
        <taxon>Neoteleostei</taxon>
        <taxon>Acanthomorphata</taxon>
        <taxon>Syngnathiaria</taxon>
        <taxon>Syngnathiformes</taxon>
        <taxon>Syngnathoidei</taxon>
        <taxon>Syngnathidae</taxon>
        <taxon>Hippocampus</taxon>
    </lineage>
</organism>
<feature type="transmembrane region" description="Helical" evidence="1">
    <location>
        <begin position="20"/>
        <end position="39"/>
    </location>
</feature>
<name>A0A3Q2XY66_HIPCM</name>
<evidence type="ECO:0000256" key="1">
    <source>
        <dbReference type="SAM" id="Phobius"/>
    </source>
</evidence>
<reference evidence="2" key="2">
    <citation type="submission" date="2025-09" db="UniProtKB">
        <authorList>
            <consortium name="Ensembl"/>
        </authorList>
    </citation>
    <scope>IDENTIFICATION</scope>
</reference>
<keyword evidence="1" id="KW-0812">Transmembrane</keyword>
<keyword evidence="3" id="KW-1185">Reference proteome</keyword>